<organism evidence="1 2">
    <name type="scientific">Fusicatenibacter saccharivorans</name>
    <dbReference type="NCBI Taxonomy" id="1150298"/>
    <lineage>
        <taxon>Bacteria</taxon>
        <taxon>Bacillati</taxon>
        <taxon>Bacillota</taxon>
        <taxon>Clostridia</taxon>
        <taxon>Lachnospirales</taxon>
        <taxon>Lachnospiraceae</taxon>
        <taxon>Fusicatenibacter</taxon>
    </lineage>
</organism>
<name>A0A174DE05_9FIRM</name>
<evidence type="ECO:0000313" key="2">
    <source>
        <dbReference type="Proteomes" id="UP000095706"/>
    </source>
</evidence>
<protein>
    <submittedName>
        <fullName evidence="1">Uncharacterized protein</fullName>
    </submittedName>
</protein>
<dbReference type="RefSeq" id="WP_055227432.1">
    <property type="nucleotide sequence ID" value="NZ_CAXSRP010000002.1"/>
</dbReference>
<sequence length="641" mass="76038">MNTRAYIPMDFLNVPGTQLEKLPWEHEQILRRYLSMSQHICELDELYSMMVFNLENMFEKFSLQFDDRIFAKRGETVDVIQINALLCNAVSAGRTLIESMEKFDEFYISKDKSFKKNFISKAYDQYSEYKIVDFLRNYMQHGHIPIHYDEEKIYLDLSEILETTHLKMNTNLKRMLQKAKKDLLEYGVADTRLCCVPLFYKYFLLIHRLYRAFYSYAEYTLMQIGEEKRKLLQDHPEYVRQVDEIAFAPVYQDELGQLHGVAVEDGYEEKIRENITYAEEKLQEYIKGNGQICSLQIDYCLEYRIPEMILIHEEELSENLVSYCKKHGHEIRHVSFYTYYKDDMDSYTRYKMFPYIQFEEGVEWNVPYDRVTIRDFLRTFPEAEEKGILVQANNMGGDGIQIAQAVLQGWKTFLYHSSQILDTLGINSLADAIDWASRVVFIYQSIGWLKESFGKRIEKKPTIEQLEEYIRRAERWELSQLSSTLHAAPELLKLVLSEVGYISQDGELFVYDEVIATQRKEEERKRKAEKENSHGTQVDCRKMNKVIEELNVTILYYASLQNEKKAEECGKETRIGKCVEQVICKYREFLWWDEVREELKVRDPLPEKFTEEIQGKICRDVRALEEELSGKCRELEKNESL</sequence>
<accession>A0A174DE05</accession>
<reference evidence="1 2" key="1">
    <citation type="submission" date="2015-09" db="EMBL/GenBank/DDBJ databases">
        <authorList>
            <consortium name="Pathogen Informatics"/>
        </authorList>
    </citation>
    <scope>NUCLEOTIDE SEQUENCE [LARGE SCALE GENOMIC DNA]</scope>
    <source>
        <strain evidence="1 2">2789STDY5608849</strain>
    </source>
</reference>
<dbReference type="AlphaFoldDB" id="A0A174DE05"/>
<proteinExistence type="predicted"/>
<gene>
    <name evidence="1" type="ORF">ERS852406_01519</name>
</gene>
<evidence type="ECO:0000313" key="1">
    <source>
        <dbReference type="EMBL" id="CUO22275.1"/>
    </source>
</evidence>
<dbReference type="Proteomes" id="UP000095706">
    <property type="component" value="Unassembled WGS sequence"/>
</dbReference>
<dbReference type="EMBL" id="CYYV01000006">
    <property type="protein sequence ID" value="CUO22275.1"/>
    <property type="molecule type" value="Genomic_DNA"/>
</dbReference>